<dbReference type="GO" id="GO:0010001">
    <property type="term" value="P:glial cell differentiation"/>
    <property type="evidence" value="ECO:0007669"/>
    <property type="project" value="TreeGrafter"/>
</dbReference>
<feature type="compositionally biased region" description="Polar residues" evidence="10">
    <location>
        <begin position="1439"/>
        <end position="1476"/>
    </location>
</feature>
<feature type="region of interest" description="Disordered" evidence="10">
    <location>
        <begin position="2637"/>
        <end position="2709"/>
    </location>
</feature>
<feature type="compositionally biased region" description="Low complexity" evidence="10">
    <location>
        <begin position="2242"/>
        <end position="2255"/>
    </location>
</feature>
<feature type="compositionally biased region" description="Polar residues" evidence="10">
    <location>
        <begin position="786"/>
        <end position="841"/>
    </location>
</feature>
<name>A0A6P8TIS6_GYMAC</name>
<feature type="region of interest" description="Disordered" evidence="10">
    <location>
        <begin position="2934"/>
        <end position="3035"/>
    </location>
</feature>
<feature type="compositionally biased region" description="Polar residues" evidence="10">
    <location>
        <begin position="297"/>
        <end position="318"/>
    </location>
</feature>
<feature type="compositionally biased region" description="Polar residues" evidence="10">
    <location>
        <begin position="4010"/>
        <end position="4031"/>
    </location>
</feature>
<feature type="region of interest" description="Disordered" evidence="10">
    <location>
        <begin position="637"/>
        <end position="700"/>
    </location>
</feature>
<evidence type="ECO:0000256" key="5">
    <source>
        <dbReference type="ARBA" id="ARBA00022737"/>
    </source>
</evidence>
<evidence type="ECO:0000259" key="13">
    <source>
        <dbReference type="PROSITE" id="PS50923"/>
    </source>
</evidence>
<accession>A0A6P8TIS6</accession>
<keyword evidence="4" id="KW-0732">Signal</keyword>
<evidence type="ECO:0000256" key="7">
    <source>
        <dbReference type="ARBA" id="ARBA00023180"/>
    </source>
</evidence>
<feature type="compositionally biased region" description="Polar residues" evidence="10">
    <location>
        <begin position="5760"/>
        <end position="5773"/>
    </location>
</feature>
<feature type="region of interest" description="Disordered" evidence="10">
    <location>
        <begin position="2338"/>
        <end position="2464"/>
    </location>
</feature>
<evidence type="ECO:0000256" key="8">
    <source>
        <dbReference type="PROSITE-ProRule" id="PRU00076"/>
    </source>
</evidence>
<feature type="compositionally biased region" description="Polar residues" evidence="10">
    <location>
        <begin position="2384"/>
        <end position="2437"/>
    </location>
</feature>
<feature type="compositionally biased region" description="Acidic residues" evidence="10">
    <location>
        <begin position="329"/>
        <end position="339"/>
    </location>
</feature>
<feature type="compositionally biased region" description="Polar residues" evidence="10">
    <location>
        <begin position="3050"/>
        <end position="3070"/>
    </location>
</feature>
<feature type="compositionally biased region" description="Polar residues" evidence="10">
    <location>
        <begin position="726"/>
        <end position="755"/>
    </location>
</feature>
<feature type="disulfide bond" evidence="9">
    <location>
        <begin position="6856"/>
        <end position="6883"/>
    </location>
</feature>
<feature type="compositionally biased region" description="Polar residues" evidence="10">
    <location>
        <begin position="6091"/>
        <end position="6110"/>
    </location>
</feature>
<dbReference type="OrthoDB" id="441660at2759"/>
<feature type="compositionally biased region" description="Polar residues" evidence="10">
    <location>
        <begin position="4161"/>
        <end position="4185"/>
    </location>
</feature>
<feature type="region of interest" description="Disordered" evidence="10">
    <location>
        <begin position="4661"/>
        <end position="4727"/>
    </location>
</feature>
<feature type="compositionally biased region" description="Low complexity" evidence="10">
    <location>
        <begin position="2281"/>
        <end position="2310"/>
    </location>
</feature>
<dbReference type="InParanoid" id="A0A6P8TIS6"/>
<feature type="compositionally biased region" description="Low complexity" evidence="10">
    <location>
        <begin position="4290"/>
        <end position="4303"/>
    </location>
</feature>
<feature type="region of interest" description="Disordered" evidence="10">
    <location>
        <begin position="3326"/>
        <end position="3405"/>
    </location>
</feature>
<sequence>MSPQTSSVTAKSTPYSTEVPTVKSPVTISAVSGIEEGEISGETTTLDSILTSIRSTLKPETSSLLIPTGTESSGDITNDFAQESTIRATTFSSLLSTKSPSVTASHETGTSDTLKTAITRASSLYSTEKPTSGSAKTQDTVTTSLTSKTSATPETISTFPTTDEESSGDQTQEMFTSTFSITAKSSLYSTEAPTARSVLTSSAVSDIDKKDINGETTKAEYILTSTGSTMKPETSSFLITTDTESSGDSTEDFTEKSIITATTVSSLLSTESPSETAWQETDTIVTSKTAVTKVSSLFSTETPSSETQDTVTSPTEKISATPETSSTTTDEESSGDETQDMSPQTSSVTAKSTPYSTEVPTVKSPVTISAVSGIEEGEISGETTTLDSIPTSIGSTLKPETSSLLIPTGTEGSGDNTDDFAQESTIRATTFSSLLSTKSPSVTASHETGTSDTLKTAITRASSLYSTEKPTSGSAKTQDTVTTSLTSKTSATPETSPTFPKTDEESSGDQTQDMFTSTFSITAKSSLYSTEAPTARSVLTSSAVSDIDKKDINGETTKAEYILTSTGSTMKPETSSFLITTDTESSGDSTEDFTEKSIITATTVSSLLSTESPSVTAWQETDTIVTSKTAVTKVSSLFSTETPSSETQDTVTSPTEKISATPETSSTKTDEESSGDQTQDMSPQTSSVTAKSTPYSTEVPTVTSPVTISAVSGIEEGEISGETTTLDSIPTSIGSTLKPETSSLLIPTGTESSGDITDDFAQESTIRATTFSSLSSTKSPSVTASHETGTSDTLKTAITRASSLYSTEKPTSGSAKTQDTVTTSLTSKTSATPETISTFPTTDEESSGDQTQDMFTSTFSVTAKSSLYSTEAPTARSVLTSSAVSDIDKKDINGETTKAEYILTSTGSTMKPETSSFLITTDTESSGDSTEYFTEKSTIRATTFSSLLSTKSPSVTASHETGTSDTLKTAITRASSLYSTEKPTSGSAKTQDTVTTSLTSKTSATPETSPSFPTTDEESSGDQTQDMFPQTSSVTAKSTPYSTEVQTVTSPVTISAVSSFSNTQSTSVIASQETETIDTSKTAVTKKSSLYSTEKTTSVSTGTQETVTTSETQKASITLETSSTFATTDEESSGDQTQEEFTQTFSVTAKSTLYSTEESKATSHVTSSAVSDMEDQYLSTTAPLVSSSSTVTKQTEKTEITPELVTADMSIPKVEGLMVQTLNSFTTGPMLPTTAETATSSAINTTDQAPWESQVTSQTVKSIGPDKTNVPSTSTPTTMHEELKQDDTTTPSSHRSIATTAFPLYSAIEMIKTTMASFTEYFRHYSTQSASTMEQVDVTYLATSSASSIEDKDISSETIKADSVLTSIGSTLKPETSSLLIPTGREGSGDITDDFAQESTIRATTFSSLSSTKSPSVTASHATGTSDTLKTAITRASSLYSTEKPTSGSAKTQDTVTTSLTIKTSATPETSPTFTTLEEESSVEQTTKMSSKDTTVPTYSSLFSTDKSTVLSIGEQASATTAQTQKSSVSAITDNTEQSAMVTQAAEDGSGDQTSEMYTDISSVIHFTKLPSFTGEPSISPSSDETLTSSMTMSPSWASVKSSVTEMDDDSISSISTMVESIPSFSGPTMGPGTASLALQPTSQAEKSVDSSVDFTAESLLLATTLSSMLNTETPSVTVTSLTSKTSARPETSSTFPTTDEDGSGDQTQDIFTQSSSVTSKSSLFSTEAPTATSPVTSSAVSDSKDKDISSETIKADSVLTSIGSTLKPETSSLLIPTGTEGSGDNTDDFAQESTIRATAFSSLSTTKSPSVTASQETEKSDTLKTAITRASSLYSTEKPTSGSAKTQDTVTTSVTSKTSATPETSPSFPKTDEDGSGDQTQDMLTQSSTVTSKSSLFSTEAPTATSPVTSSAVSDIKDKDISSETIKADSVLTSIGSTLKPETSSLLIPTGTEGSGDNTDDFAQESTIRATAFSSLSITKSPSVTASHETGTSDTLKTAITRASSLYSTEKPTSGSAKTQDTVTTSLTSKTSATPETSPSFPTLEEESSVEQTTKMSSKDTTVPTSSSLFSTDKSTVLSIGEQASATTAQTQKSSVSAITDNTEQSAMVTQAAEDGSGDQTSEMYTDISSVIHFTKLPSFTGEPSISPSSDETLTSSMTMSPSWASVISSVTEMEDDSISSISTMVESIPSFSGPTMGPGTASLALQPTSQAEKSVDSSVDFTAESLLLATTLSSMLNTETPSVTVTSLTSKTSARPETSSPLSKKDEDGSGDQTQDIFTQSSSVTSKSSLFSTEAPTATSPVTSSAVSDSKDKDISSETIKADSVLTSIGSTLKPETSSLLIPTGTEGSGDNTDDFAQESTIRATAFSSLSSTKSPSVTASHETGTSDTLKTAITRASSLYSTEKPTSGSAKTQDTVTTSLTIKTSATPETSPSFPTLEEESSVEQTNKMSSKDTMVPTSSSLFSTERSTVLSIVEQASATTAQTEKSSVSAITDNTEQSAIVTQAAEDGSGDQTSEMYTDISSVINFTKLPSFTGEPSISPSSDETFTSSMTMSPSWVSVKSSVTEMDDDSISSISTMVESIPSFSGPTMGPGTASLALQPTTQAEKSVDSSVDLIAESLLLATTLSSMLNTETPSVTVTSQTSARPETSSILSKTDEDGSGDQTQDMLTQSSSVTSKSSLFSTETPTATSPVTSSAVSDSKDQDISSETIKADSVLISIGSTLKPETSSLLIPTGTEGSGDNTDDFAQESTIRATTFSSLSSTKSPSVTASHETGTSDTLKTAITRASSLYSTEKPTSGSAKTQDTVTTSLTIKTSATPETSSTFPTTDEDGSGDQTQDIFMQSSTVTSKSSLFSTEAPTATSPVTSSAVSDIKDKDISSETIKADSVLTSIGSTLKPETSSLLIPTGTEGSGDNTEDFVQESTIRATAFSSLSSTKSPSVTASHETGTSDTLKTAITRASSLYSTEKPTSGSATTQDTVTTSLTSKTSATPETSPSFPTLEEESSVEQTTKMSSKDTTVPTSSSLFSTEKSTVLSIGEQASATTAQTEKSSVSAITDKTEQSAMVTQAAEDGSGDQTSEMYTDISSVINFTKLLSFTGEPSISPSSDETLTSSMTMSPSWVSVISSVTEMNDDSISSISTMVESIPSFSGPTMGPGTASLALQPTTQAEKSVDSSVDFTAESLLLATTLSSMLNTENPSVTVTSQTSARPETSSPLSKKDEDGSGDQTQDMLTQSSSVTSKASLFSTEAPTATSPVTSSAVSDSKDKDISSETIKADSVLTSIGSTLKPERSSLLIPTGTEGSGDNTDDFAQESTIRATAFSSLSSTKSPSVTASQETETSDTLKTAITRASSLYSTEKPTSGSAKTQDTVTTTVTSKTSATPETSSTFPKTDEDGSGDQTQDIFMQFSTVTSKSSLFSTEAPTATSPVTSSAVSDSKDKDISSETIKADSVLTSIGSTLKPERSSLLIPTGTEGSGDNTDDFAQESTIRATAFSSLSSTKSPSVTASQETETSDTLKTAITRASSLYSTEKPTSGSAKTQDTVTTSLTSKTSATPETSSTFPTLEEESSVEQTTKMSSKDTTVPTSSSLFSTEKSTLLSIGGQASATTAQTEKSSVSAITDKTEQSSMITQAAEDGSGDQTSEMYTDISSVIHFTKLPSFTGEPSISPSSDETFTSSMTMSPNWASVKSSVTEMDDDSISSISTMVESIPSFSGPTMGPGTASLALQPTSQAEKSVDSSVDFTAESLLLATTLSSMLNTETPSMTVTSQTERLSATPETSSTLSKTDEDGSGDQTQDMLTQSSSVTSKSSLFSTEAPTATSPVTSSAVSDSKDQDISSETIKADSVLTSIESTLKPETSSLLIPTGTEGSGDITDDFTQESTIRATTFSSLSSTKSPSVTASQETETSDTLKTAITRASSLYSTEKPTSGSAKTQDTVTTSLTSKTSATPETSSTFPTLEEESSVEQTTKMSSKDTMVPTSSSLFSTEKSTVLSIWEQASARTAQTEKSSVSAITDKTEQSSMITQAAEDGSGDQTSEIYTDISSVINFTKLPSFTGEPSISSSSDETLTSSMTMSPSWASVISSVTEMNDDSISSISTMVESIPSFSGPTMGPGTASLALQPTTQAEKSVDSSVDFTAESLLLATTLSSMLNTETPSVTVTSQTERLSATPETSSTLSKTDEDGSGDQTQDMLTQSSSVTSKSSLFSTEAPTAISPVTSSAVSDSKDQDISSETIKADSVLTSIGSTLKPETSSLLIPTGTEGSGDNTDDFSQESTIRATAFSSLSSTKSPSVTASHETETSDTLKTAITRASSLYSTEKPTSGSAKTQDTVTTSLTSKTSATPETSHTLSKTDNTDTFTKAPFTTVTAVLSMSSTDLPPITASRETETSKTSAIQIIEDLETSSTISFSEEDSSNGHTTEILTDESSILSVVSTTDQKVNPISHSAIVIGSSRETVTASPSFTSPSIPVIDESELIYQTTTVAGIKSTFSSMFSTERPTVTTGLLEPEQIHTSESTITSPPTDISSSSLFSTAKPMITTVASVAVSKTMTDITSSLHSTEKPKVVSASTMHAEGSGDQFTDMSGRISAVTDSSVATSSDGTKTIDVLKSQVTKASSLYSTEKPTPVPPTASIESKSKIPFSTATDTIEIAETQTTSQPIVESSSQTTSPLMKEESTDVTHFSTTIEATSVSDSELESGDFAELEGSGEDTSESTDKTPTTTAFDQHTIMTSEPSIASTFMEGKSSSAGDFTTVPTSPFTLGTSQPMAIPSVTVHTLKETSTFIDMESSGSYTDEDDLESSTDGSGAGISVETTIKPQNEFTEATDETELDDKESTPDMLSVASSTQSNTQFTKELMTSTQSPHLTSSEHFITEQGSGVFTDNSTLEDESSGDDLSDGPTTFEPVTSHPLSTTVAATKGIMLSSSAVVFPEESSNDQTTALLDIKDIEITSTASSLFSTEKPKTTTSLHESGPYVSTSAQTVSSSLYSTEKPNITVYAVTSAQLGNTSLSATATSTPSSAFTFGEATGETETLLSVTATTDEQVSSQSGDIAPDTERPITSESTVPSVSSIGQEEFTLAEHITQSSYTTVSPHTKEASVSDHSAIDFTTESSSTEHKQTVGTMMSTPIPSIIYQSITDQQVVIITPSSSIANTDLTEQTPTMVLHVSKPSTSTTIIFTEDAKDEDELFSTATDSMREGSPTPELITKDDNIIDADTISIVPSSSFYLTIQTEEAGGVTQITMSQMSEVTEQSEGSGTDATFFTPTPVTLHATSITELALALSSSEYSTPTPKPTIVEGVSSMETSSEEVETSSEEVVTSAPQATPANTLSANSVSQVTHLTTPYTVFPIETQSKPVPELVEKDFSGDDTADNVTESITEIAASSFVPSQTLTETTDSSSITPVSSEEYMFSTVEKENNMTSLPTAVPATSHGPTGETLSLTISTQTVVPSVAATQLTSVSTEPGTLKTTSKAFDKESSGDDSSEWTASEKTTTSTVSLLFSTEKSTVAPEQGHTNEVIPDQQNQSMFTEGIITTDKAEHISPTSPGTATGEFAKSPASAPSSLYSTEKPSVTVLKDVTDADTSMYPTSATLTTSTLKVEPVTFSVTSTEPAMEQIAIAVSHTASSLYSTEKPTVTSSPDVTGKDSSDDYTVTKPATQKYTLLHSTMDQLLSKMTSPPHYSTDTFLIPNNIDVVGSGDYLSETTTASSKTLTIKTENTVAPPLSHYFSTEKPTTMTLEYTTQMSEITTELVKASTSETVSTPTNVALSTPAHEESTRDHITSKSTEESTSTLTLSSLSSTPKPDVMVQFVTTYVPEPDTTQSEVSFQQARSEIMFTHHPHIEISSEKTVLATTSPMMPSEESSQHFEPSDVISQTAITPSSLKDKTAEAQSQAPMTKEVSTDARGSTVEDSKTSVDDSITSHLTDQTVYSKGTEPSSADSSSVETSAVSSSEQTLEATASSLSMPTKEMPSSTVSSLFSTETPLVSSISDVTDRVSFEKSSTTLPKTVTGKRGETATSPPAYQKSTAVSSFASTSSESEEIPVSTATTMSILTEEEGSDSVTPAVSSVSSTIDLDITTSTLSPEMANTQTDKLESSTSEQTSGPKATETFITDAYATQYPAVTSTEESPKTLTSVESWSTASESEETQDADLTSTHQPTGVTHAAEISMSSETKVVVTTMPTEHISFESTSNVPSKSSPSQPEVMVQFLTTFSPAQHLTTPQRSFEQARSEIAITHIPHTDLSSQDISLTTTRPMFTSHEANQITESTTVPATSSSVAEAVSASVEDGTVESLNPGAKPEPFPATVHQPTSLENIYDVNTDYPIPDYEDPNLTIVESTPPSNETKTSQDTAVFLTTPAVAPQPSESQPTDSVSSSGSSSEERSSTKSPVEAAAAITFLPSASAPVSTASSSSSESGSESISSSEENMLLKIDNNEVANVTSEMISATTRSPFILSTRAESGSVSSDSASSSFENVSDEMTTTKKPKIINTEQQSLSLDDILTVFKVNATTVSKIESTSVDSTSEKEDESKMDVSTYTEIPTRTQTEFTTAAAQAQSHSVLVASLATTPSSFSEEQHNDTTVIKGEPPLTGEETTAVADIGFELGHTVVGETVEIQDSCTENICLNGGSCFKSGSIYTCSCTPGYSGYRCETDIDECQSNPCRNGGTCVDGLASFTCVCLPSYSGLYCEEDTETCDYGWHKFQGHCYKYFPQRRNWDTAERECRMHGAHLTSILSHEEQHYVNRLGQDYQWIGLNDKMFDSDFRWTDGRPVQYENWRPNQPDSFFSSGEDCVVMIWHEDGQWNDVPCNYHLTYTCKKGTVACNQPPLVENARTFGKKRERYEINSLVRYQCRTGFIQRHVPTIRCRGDGRWDSPKIACNNPSSYQRNVFQKHQHKSLYSVNNFKSWPDAAFRFHHQRYRGRRERTEHKQNRK</sequence>
<dbReference type="SUPFAM" id="SSF56436">
    <property type="entry name" value="C-type lectin-like"/>
    <property type="match status" value="1"/>
</dbReference>
<feature type="compositionally biased region" description="Low complexity" evidence="10">
    <location>
        <begin position="713"/>
        <end position="725"/>
    </location>
</feature>
<feature type="compositionally biased region" description="Polar residues" evidence="10">
    <location>
        <begin position="3766"/>
        <end position="3790"/>
    </location>
</feature>
<feature type="region of interest" description="Disordered" evidence="10">
    <location>
        <begin position="4290"/>
        <end position="4365"/>
    </location>
</feature>
<dbReference type="GO" id="GO:1901222">
    <property type="term" value="P:regulation of non-canonical NF-kappaB signal transduction"/>
    <property type="evidence" value="ECO:0007669"/>
    <property type="project" value="UniProtKB-ARBA"/>
</dbReference>
<feature type="region of interest" description="Disordered" evidence="10">
    <location>
        <begin position="4010"/>
        <end position="4041"/>
    </location>
</feature>
<feature type="compositionally biased region" description="Polar residues" evidence="10">
    <location>
        <begin position="2446"/>
        <end position="2464"/>
    </location>
</feature>
<feature type="compositionally biased region" description="Low complexity" evidence="10">
    <location>
        <begin position="1713"/>
        <end position="1742"/>
    </location>
</feature>
<feature type="compositionally biased region" description="Polar residues" evidence="10">
    <location>
        <begin position="2637"/>
        <end position="2657"/>
    </location>
</feature>
<feature type="compositionally biased region" description="Low complexity" evidence="10">
    <location>
        <begin position="373"/>
        <end position="385"/>
    </location>
</feature>
<feature type="region of interest" description="Disordered" evidence="10">
    <location>
        <begin position="4794"/>
        <end position="4824"/>
    </location>
</feature>
<feature type="compositionally biased region" description="Polar residues" evidence="10">
    <location>
        <begin position="5469"/>
        <end position="5478"/>
    </location>
</feature>
<feature type="region of interest" description="Disordered" evidence="10">
    <location>
        <begin position="1"/>
        <end position="21"/>
    </location>
</feature>
<feature type="compositionally biased region" description="Polar residues" evidence="10">
    <location>
        <begin position="1689"/>
        <end position="1698"/>
    </location>
</feature>
<feature type="compositionally biased region" description="Polar residues" evidence="10">
    <location>
        <begin position="4661"/>
        <end position="4677"/>
    </location>
</feature>
<feature type="compositionally biased region" description="Low complexity" evidence="10">
    <location>
        <begin position="6372"/>
        <end position="6384"/>
    </location>
</feature>
<dbReference type="PROSITE" id="PS50026">
    <property type="entry name" value="EGF_3"/>
    <property type="match status" value="2"/>
</dbReference>
<evidence type="ECO:0000256" key="6">
    <source>
        <dbReference type="ARBA" id="ARBA00023157"/>
    </source>
</evidence>
<keyword evidence="6 8" id="KW-1015">Disulfide bond</keyword>
<feature type="region of interest" description="Disordered" evidence="10">
    <location>
        <begin position="2242"/>
        <end position="2317"/>
    </location>
</feature>
<dbReference type="InterPro" id="IPR013032">
    <property type="entry name" value="EGF-like_CS"/>
</dbReference>
<feature type="domain" description="Sushi" evidence="13">
    <location>
        <begin position="6825"/>
        <end position="6885"/>
    </location>
</feature>
<feature type="region of interest" description="Disordered" evidence="10">
    <location>
        <begin position="3050"/>
        <end position="3082"/>
    </location>
</feature>
<feature type="region of interest" description="Disordered" evidence="10">
    <location>
        <begin position="1439"/>
        <end position="1498"/>
    </location>
</feature>
<feature type="region of interest" description="Disordered" evidence="10">
    <location>
        <begin position="4258"/>
        <end position="4278"/>
    </location>
</feature>
<feature type="compositionally biased region" description="Polar residues" evidence="10">
    <location>
        <begin position="5046"/>
        <end position="5056"/>
    </location>
</feature>
<feature type="region of interest" description="Disordered" evidence="10">
    <location>
        <begin position="373"/>
        <end position="419"/>
    </location>
</feature>
<feature type="region of interest" description="Disordered" evidence="10">
    <location>
        <begin position="3499"/>
        <end position="3647"/>
    </location>
</feature>
<feature type="compositionally biased region" description="Low complexity" evidence="10">
    <location>
        <begin position="2934"/>
        <end position="2948"/>
    </location>
</feature>
<feature type="region of interest" description="Disordered" evidence="10">
    <location>
        <begin position="1674"/>
        <end position="1749"/>
    </location>
</feature>
<dbReference type="InterPro" id="IPR000742">
    <property type="entry name" value="EGF"/>
</dbReference>
<feature type="compositionally biased region" description="Low complexity" evidence="10">
    <location>
        <begin position="3424"/>
        <end position="3440"/>
    </location>
</feature>
<dbReference type="SMART" id="SM00034">
    <property type="entry name" value="CLECT"/>
    <property type="match status" value="1"/>
</dbReference>
<feature type="region of interest" description="Disordered" evidence="10">
    <location>
        <begin position="5856"/>
        <end position="6049"/>
    </location>
</feature>
<feature type="region of interest" description="Disordered" evidence="10">
    <location>
        <begin position="1801"/>
        <end position="1917"/>
    </location>
</feature>
<dbReference type="InterPro" id="IPR000152">
    <property type="entry name" value="EGF-type_Asp/Asn_hydroxyl_site"/>
</dbReference>
<dbReference type="InterPro" id="IPR018097">
    <property type="entry name" value="EGF_Ca-bd_CS"/>
</dbReference>
<feature type="compositionally biased region" description="Basic and acidic residues" evidence="10">
    <location>
        <begin position="5777"/>
        <end position="5792"/>
    </location>
</feature>
<feature type="compositionally biased region" description="Low complexity" evidence="10">
    <location>
        <begin position="6139"/>
        <end position="6148"/>
    </location>
</feature>
<feature type="region of interest" description="Disordered" evidence="10">
    <location>
        <begin position="1406"/>
        <end position="1425"/>
    </location>
</feature>
<dbReference type="FunFam" id="3.10.100.10:FF:000003">
    <property type="entry name" value="Versican core protein"/>
    <property type="match status" value="1"/>
</dbReference>
<feature type="compositionally biased region" description="Polar residues" evidence="10">
    <location>
        <begin position="3230"/>
        <end position="3250"/>
    </location>
</feature>
<dbReference type="InterPro" id="IPR050691">
    <property type="entry name" value="Hyaluronan_bind_Proteoglycan"/>
</dbReference>
<feature type="compositionally biased region" description="Acidic residues" evidence="10">
    <location>
        <begin position="4701"/>
        <end position="4720"/>
    </location>
</feature>
<feature type="compositionally biased region" description="Polar residues" evidence="10">
    <location>
        <begin position="2776"/>
        <end position="2831"/>
    </location>
</feature>
<dbReference type="Pfam" id="PF00084">
    <property type="entry name" value="Sushi"/>
    <property type="match status" value="1"/>
</dbReference>
<dbReference type="GO" id="GO:0016020">
    <property type="term" value="C:membrane"/>
    <property type="evidence" value="ECO:0007669"/>
    <property type="project" value="UniProtKB-ARBA"/>
</dbReference>
<dbReference type="GO" id="GO:0060218">
    <property type="term" value="P:hematopoietic stem cell differentiation"/>
    <property type="evidence" value="ECO:0007669"/>
    <property type="project" value="UniProtKB-ARBA"/>
</dbReference>
<feature type="region of interest" description="Disordered" evidence="10">
    <location>
        <begin position="713"/>
        <end position="757"/>
    </location>
</feature>
<feature type="region of interest" description="Disordered" evidence="10">
    <location>
        <begin position="2192"/>
        <end position="2211"/>
    </location>
</feature>
<dbReference type="GeneID" id="117536724"/>
<feature type="compositionally biased region" description="Low complexity" evidence="10">
    <location>
        <begin position="5942"/>
        <end position="5958"/>
    </location>
</feature>
<feature type="region of interest" description="Disordered" evidence="10">
    <location>
        <begin position="5469"/>
        <end position="5503"/>
    </location>
</feature>
<feature type="region of interest" description="Disordered" evidence="10">
    <location>
        <begin position="2856"/>
        <end position="2877"/>
    </location>
</feature>
<feature type="compositionally biased region" description="Low complexity" evidence="10">
    <location>
        <begin position="1674"/>
        <end position="1687"/>
    </location>
</feature>
<feature type="compositionally biased region" description="Polar residues" evidence="10">
    <location>
        <begin position="6021"/>
        <end position="6030"/>
    </location>
</feature>
<evidence type="ECO:0000259" key="11">
    <source>
        <dbReference type="PROSITE" id="PS50026"/>
    </source>
</evidence>
<dbReference type="InterPro" id="IPR033987">
    <property type="entry name" value="CSPG_CTLD"/>
</dbReference>
<feature type="compositionally biased region" description="Low complexity" evidence="10">
    <location>
        <begin position="2366"/>
        <end position="2383"/>
    </location>
</feature>
<dbReference type="FunFam" id="2.10.25.10:FF:000472">
    <property type="entry name" value="Uncharacterized protein, isoform A"/>
    <property type="match status" value="1"/>
</dbReference>
<reference evidence="15" key="1">
    <citation type="submission" date="2025-08" db="UniProtKB">
        <authorList>
            <consortium name="RefSeq"/>
        </authorList>
    </citation>
    <scope>IDENTIFICATION</scope>
</reference>
<feature type="compositionally biased region" description="Polar residues" evidence="10">
    <location>
        <begin position="3576"/>
        <end position="3636"/>
    </location>
</feature>
<feature type="compositionally biased region" description="Polar residues" evidence="10">
    <location>
        <begin position="3514"/>
        <end position="3568"/>
    </location>
</feature>
<evidence type="ECO:0000256" key="2">
    <source>
        <dbReference type="ARBA" id="ARBA00022525"/>
    </source>
</evidence>
<feature type="region of interest" description="Disordered" evidence="10">
    <location>
        <begin position="297"/>
        <end position="360"/>
    </location>
</feature>
<feature type="region of interest" description="Disordered" evidence="10">
    <location>
        <begin position="949"/>
        <end position="968"/>
    </location>
</feature>
<comment type="subcellular location">
    <subcellularLocation>
        <location evidence="1">Secreted</location>
    </subcellularLocation>
</comment>
<feature type="region of interest" description="Disordered" evidence="10">
    <location>
        <begin position="1623"/>
        <end position="1643"/>
    </location>
</feature>
<feature type="compositionally biased region" description="Low complexity" evidence="10">
    <location>
        <begin position="3326"/>
        <end position="3340"/>
    </location>
</feature>
<keyword evidence="3 8" id="KW-0245">EGF-like domain</keyword>
<feature type="compositionally biased region" description="Low complexity" evidence="10">
    <location>
        <begin position="2761"/>
        <end position="2775"/>
    </location>
</feature>
<feature type="compositionally biased region" description="Polar residues" evidence="10">
    <location>
        <begin position="6126"/>
        <end position="6138"/>
    </location>
</feature>
<feature type="compositionally biased region" description="Polar residues" evidence="10">
    <location>
        <begin position="977"/>
        <end position="1014"/>
    </location>
</feature>
<feature type="compositionally biased region" description="Low complexity" evidence="10">
    <location>
        <begin position="5793"/>
        <end position="5806"/>
    </location>
</feature>
<feature type="compositionally biased region" description="Polar residues" evidence="10">
    <location>
        <begin position="3341"/>
        <end position="3369"/>
    </location>
</feature>
<feature type="region of interest" description="Disordered" evidence="10">
    <location>
        <begin position="977"/>
        <end position="1045"/>
    </location>
</feature>
<dbReference type="SUPFAM" id="SSF57196">
    <property type="entry name" value="EGF/Laminin"/>
    <property type="match status" value="1"/>
</dbReference>
<feature type="region of interest" description="Disordered" evidence="10">
    <location>
        <begin position="3766"/>
        <end position="3843"/>
    </location>
</feature>
<feature type="compositionally biased region" description="Polar residues" evidence="10">
    <location>
        <begin position="3909"/>
        <end position="3963"/>
    </location>
</feature>
<feature type="compositionally biased region" description="Polar residues" evidence="10">
    <location>
        <begin position="1483"/>
        <end position="1498"/>
    </location>
</feature>
<feature type="region of interest" description="Disordered" evidence="10">
    <location>
        <begin position="1243"/>
        <end position="1280"/>
    </location>
</feature>
<feature type="region of interest" description="Disordered" evidence="10">
    <location>
        <begin position="1770"/>
        <end position="1789"/>
    </location>
</feature>
<comment type="caution">
    <text evidence="8">Lacks conserved residue(s) required for the propagation of feature annotation.</text>
</comment>
<dbReference type="Pfam" id="PF00059">
    <property type="entry name" value="Lectin_C"/>
    <property type="match status" value="1"/>
</dbReference>
<feature type="compositionally biased region" description="Low complexity" evidence="10">
    <location>
        <begin position="1406"/>
        <end position="1420"/>
    </location>
</feature>
<feature type="region of interest" description="Disordered" evidence="10">
    <location>
        <begin position="6082"/>
        <end position="6113"/>
    </location>
</feature>
<feature type="region of interest" description="Disordered" evidence="10">
    <location>
        <begin position="4161"/>
        <end position="4238"/>
    </location>
</feature>
<feature type="region of interest" description="Disordered" evidence="10">
    <location>
        <begin position="5046"/>
        <end position="5076"/>
    </location>
</feature>
<feature type="compositionally biased region" description="Polar residues" evidence="10">
    <location>
        <begin position="340"/>
        <end position="360"/>
    </location>
</feature>
<feature type="compositionally biased region" description="Polar residues" evidence="10">
    <location>
        <begin position="5877"/>
        <end position="5887"/>
    </location>
</feature>
<dbReference type="Gene3D" id="2.10.25.10">
    <property type="entry name" value="Laminin"/>
    <property type="match status" value="2"/>
</dbReference>
<feature type="region of interest" description="Disordered" evidence="10">
    <location>
        <begin position="1943"/>
        <end position="1962"/>
    </location>
</feature>
<dbReference type="Gene3D" id="2.10.70.10">
    <property type="entry name" value="Complement Module, domain 1"/>
    <property type="match status" value="1"/>
</dbReference>
<feature type="region of interest" description="Disordered" evidence="10">
    <location>
        <begin position="3894"/>
        <end position="3989"/>
    </location>
</feature>
<feature type="region of interest" description="Disordered" evidence="10">
    <location>
        <begin position="4886"/>
        <end position="4914"/>
    </location>
</feature>
<protein>
    <submittedName>
        <fullName evidence="15">Mucin-17-like</fullName>
    </submittedName>
</protein>
<feature type="region of interest" description="Disordered" evidence="10">
    <location>
        <begin position="5636"/>
        <end position="5656"/>
    </location>
</feature>
<feature type="region of interest" description="Disordered" evidence="10">
    <location>
        <begin position="5760"/>
        <end position="5806"/>
    </location>
</feature>
<evidence type="ECO:0000256" key="3">
    <source>
        <dbReference type="ARBA" id="ARBA00022536"/>
    </source>
</evidence>
<feature type="compositionally biased region" description="Low complexity" evidence="10">
    <location>
        <begin position="3894"/>
        <end position="3908"/>
    </location>
</feature>
<feature type="compositionally biased region" description="Low complexity" evidence="10">
    <location>
        <begin position="3370"/>
        <end position="3387"/>
    </location>
</feature>
<dbReference type="InterPro" id="IPR001304">
    <property type="entry name" value="C-type_lectin-like"/>
</dbReference>
<dbReference type="RefSeq" id="XP_034057605.1">
    <property type="nucleotide sequence ID" value="XM_034201714.1"/>
</dbReference>
<feature type="disulfide bond" evidence="8">
    <location>
        <begin position="6646"/>
        <end position="6655"/>
    </location>
</feature>
<dbReference type="CDD" id="cd00054">
    <property type="entry name" value="EGF_CA"/>
    <property type="match status" value="2"/>
</dbReference>
<feature type="region of interest" description="Disordered" evidence="10">
    <location>
        <begin position="6574"/>
        <end position="6594"/>
    </location>
</feature>
<feature type="region of interest" description="Disordered" evidence="10">
    <location>
        <begin position="6329"/>
        <end position="6395"/>
    </location>
</feature>
<feature type="region of interest" description="Disordered" evidence="10">
    <location>
        <begin position="6126"/>
        <end position="6174"/>
    </location>
</feature>
<feature type="compositionally biased region" description="Polar residues" evidence="10">
    <location>
        <begin position="1021"/>
        <end position="1045"/>
    </location>
</feature>
<dbReference type="SUPFAM" id="SSF57535">
    <property type="entry name" value="Complement control module/SCR domain"/>
    <property type="match status" value="1"/>
</dbReference>
<dbReference type="GO" id="GO:0005509">
    <property type="term" value="F:calcium ion binding"/>
    <property type="evidence" value="ECO:0007669"/>
    <property type="project" value="InterPro"/>
</dbReference>
<feature type="compositionally biased region" description="Polar residues" evidence="10">
    <location>
        <begin position="2007"/>
        <end position="2042"/>
    </location>
</feature>
<feature type="compositionally biased region" description="Polar residues" evidence="10">
    <location>
        <begin position="386"/>
        <end position="405"/>
    </location>
</feature>
<dbReference type="CDD" id="cd00033">
    <property type="entry name" value="CCP"/>
    <property type="match status" value="1"/>
</dbReference>
<dbReference type="GO" id="GO:0002052">
    <property type="term" value="P:positive regulation of neuroblast proliferation"/>
    <property type="evidence" value="ECO:0007669"/>
    <property type="project" value="TreeGrafter"/>
</dbReference>
<feature type="region of interest" description="Disordered" evidence="10">
    <location>
        <begin position="6407"/>
        <end position="6431"/>
    </location>
</feature>
<dbReference type="Gene3D" id="3.10.100.10">
    <property type="entry name" value="Mannose-Binding Protein A, subunit A"/>
    <property type="match status" value="1"/>
</dbReference>
<evidence type="ECO:0000313" key="15">
    <source>
        <dbReference type="RefSeq" id="XP_034057605.1"/>
    </source>
</evidence>
<evidence type="ECO:0000259" key="12">
    <source>
        <dbReference type="PROSITE" id="PS50041"/>
    </source>
</evidence>
<dbReference type="FunFam" id="2.10.70.10:FF:000003">
    <property type="entry name" value="Versican core protein"/>
    <property type="match status" value="1"/>
</dbReference>
<feature type="region of interest" description="Disordered" evidence="10">
    <location>
        <begin position="4852"/>
        <end position="4872"/>
    </location>
</feature>
<gene>
    <name evidence="15" type="primary">LOC117536724</name>
</gene>
<feature type="compositionally biased region" description="Low complexity" evidence="10">
    <location>
        <begin position="3251"/>
        <end position="3267"/>
    </location>
</feature>
<feature type="compositionally biased region" description="Polar residues" evidence="10">
    <location>
        <begin position="5636"/>
        <end position="5646"/>
    </location>
</feature>
<dbReference type="InterPro" id="IPR018378">
    <property type="entry name" value="C-type_lectin_CS"/>
</dbReference>
<keyword evidence="14" id="KW-1185">Reference proteome</keyword>
<feature type="domain" description="C-type lectin" evidence="12">
    <location>
        <begin position="6707"/>
        <end position="6821"/>
    </location>
</feature>
<dbReference type="GO" id="GO:0007417">
    <property type="term" value="P:central nervous system development"/>
    <property type="evidence" value="ECO:0007669"/>
    <property type="project" value="TreeGrafter"/>
</dbReference>
<dbReference type="Proteomes" id="UP000515161">
    <property type="component" value="Unplaced"/>
</dbReference>
<dbReference type="GO" id="GO:0001501">
    <property type="term" value="P:skeletal system development"/>
    <property type="evidence" value="ECO:0007669"/>
    <property type="project" value="TreeGrafter"/>
</dbReference>
<evidence type="ECO:0000256" key="9">
    <source>
        <dbReference type="PROSITE-ProRule" id="PRU00302"/>
    </source>
</evidence>
<feature type="compositionally biased region" description="Acidic residues" evidence="10">
    <location>
        <begin position="4892"/>
        <end position="4903"/>
    </location>
</feature>
<feature type="compositionally biased region" description="Polar residues" evidence="10">
    <location>
        <begin position="2051"/>
        <end position="2071"/>
    </location>
</feature>
<feature type="region of interest" description="Disordered" evidence="10">
    <location>
        <begin position="436"/>
        <end position="455"/>
    </location>
</feature>
<keyword evidence="2" id="KW-0964">Secreted</keyword>
<feature type="region of interest" description="Disordered" evidence="10">
    <location>
        <begin position="2007"/>
        <end position="2071"/>
    </location>
</feature>
<dbReference type="PANTHER" id="PTHR22804">
    <property type="entry name" value="AGGRECAN/VERSICAN PROTEOGLYCAN"/>
    <property type="match status" value="1"/>
</dbReference>
<proteinExistence type="predicted"/>
<feature type="region of interest" description="Disordered" evidence="10">
    <location>
        <begin position="3201"/>
        <end position="3274"/>
    </location>
</feature>
<dbReference type="PROSITE" id="PS00022">
    <property type="entry name" value="EGF_1"/>
    <property type="match status" value="2"/>
</dbReference>
<dbReference type="SMART" id="SM00181">
    <property type="entry name" value="EGF"/>
    <property type="match status" value="2"/>
</dbReference>
<feature type="compositionally biased region" description="Polar residues" evidence="10">
    <location>
        <begin position="675"/>
        <end position="691"/>
    </location>
</feature>
<dbReference type="PROSITE" id="PS50041">
    <property type="entry name" value="C_TYPE_LECTIN_2"/>
    <property type="match status" value="1"/>
</dbReference>
<feature type="region of interest" description="Disordered" evidence="10">
    <location>
        <begin position="6293"/>
        <end position="6313"/>
    </location>
</feature>
<dbReference type="SMART" id="SM00032">
    <property type="entry name" value="CCP"/>
    <property type="match status" value="1"/>
</dbReference>
<dbReference type="CDD" id="cd03588">
    <property type="entry name" value="CLECT_CSPGs"/>
    <property type="match status" value="1"/>
</dbReference>
<dbReference type="Pfam" id="PF12661">
    <property type="entry name" value="hEGF"/>
    <property type="match status" value="1"/>
</dbReference>
<feature type="region of interest" description="Disordered" evidence="10">
    <location>
        <begin position="2761"/>
        <end position="2841"/>
    </location>
</feature>
<dbReference type="Pfam" id="PF00008">
    <property type="entry name" value="EGF"/>
    <property type="match status" value="1"/>
</dbReference>
<keyword evidence="7" id="KW-0325">Glycoprotein</keyword>
<dbReference type="PROSITE" id="PS01186">
    <property type="entry name" value="EGF_2"/>
    <property type="match status" value="1"/>
</dbReference>
<evidence type="ECO:0000256" key="4">
    <source>
        <dbReference type="ARBA" id="ARBA00022729"/>
    </source>
</evidence>
<feature type="region of interest" description="Disordered" evidence="10">
    <location>
        <begin position="771"/>
        <end position="851"/>
    </location>
</feature>
<feature type="compositionally biased region" description="Polar residues" evidence="10">
    <location>
        <begin position="6340"/>
        <end position="6356"/>
    </location>
</feature>
<dbReference type="PROSITE" id="PS01187">
    <property type="entry name" value="EGF_CA"/>
    <property type="match status" value="1"/>
</dbReference>
<feature type="compositionally biased region" description="Low complexity" evidence="10">
    <location>
        <begin position="1886"/>
        <end position="1915"/>
    </location>
</feature>
<dbReference type="PROSITE" id="PS00615">
    <property type="entry name" value="C_TYPE_LECTIN_1"/>
    <property type="match status" value="1"/>
</dbReference>
<feature type="region of interest" description="Disordered" evidence="10">
    <location>
        <begin position="1572"/>
        <end position="1594"/>
    </location>
</feature>
<dbReference type="KEGG" id="gacu:117536724"/>
<feature type="compositionally biased region" description="Polar residues" evidence="10">
    <location>
        <begin position="637"/>
        <end position="658"/>
    </location>
</feature>
<feature type="compositionally biased region" description="Low complexity" evidence="10">
    <location>
        <begin position="2856"/>
        <end position="2875"/>
    </location>
</feature>
<feature type="compositionally biased region" description="Low complexity" evidence="10">
    <location>
        <begin position="3499"/>
        <end position="3513"/>
    </location>
</feature>
<dbReference type="GO" id="GO:0005615">
    <property type="term" value="C:extracellular space"/>
    <property type="evidence" value="ECO:0007669"/>
    <property type="project" value="TreeGrafter"/>
</dbReference>
<feature type="domain" description="EGF-like" evidence="11">
    <location>
        <begin position="6658"/>
        <end position="6694"/>
    </location>
</feature>
<feature type="compositionally biased region" description="Polar residues" evidence="10">
    <location>
        <begin position="5067"/>
        <end position="5076"/>
    </location>
</feature>
<dbReference type="InterPro" id="IPR016187">
    <property type="entry name" value="CTDL_fold"/>
</dbReference>
<feature type="compositionally biased region" description="Low complexity" evidence="10">
    <location>
        <begin position="2974"/>
        <end position="2995"/>
    </location>
</feature>
<dbReference type="SMART" id="SM00179">
    <property type="entry name" value="EGF_CA"/>
    <property type="match status" value="2"/>
</dbReference>
<feature type="compositionally biased region" description="Low complexity" evidence="10">
    <location>
        <begin position="771"/>
        <end position="785"/>
    </location>
</feature>
<dbReference type="PANTHER" id="PTHR22804:SF40">
    <property type="entry name" value="HYALURONAN AND PROTEOGLYCAN LINK PROTEIN 3"/>
    <property type="match status" value="1"/>
</dbReference>
<feature type="compositionally biased region" description="Polar residues" evidence="10">
    <location>
        <begin position="1801"/>
        <end position="1816"/>
    </location>
</feature>
<feature type="compositionally biased region" description="Low complexity" evidence="10">
    <location>
        <begin position="3806"/>
        <end position="3835"/>
    </location>
</feature>
<feature type="compositionally biased region" description="Polar residues" evidence="10">
    <location>
        <begin position="6156"/>
        <end position="6166"/>
    </location>
</feature>
<feature type="compositionally biased region" description="Low complexity" evidence="10">
    <location>
        <begin position="1845"/>
        <end position="1862"/>
    </location>
</feature>
<feature type="compositionally biased region" description="Polar residues" evidence="10">
    <location>
        <begin position="3201"/>
        <end position="3221"/>
    </location>
</feature>
<feature type="compositionally biased region" description="Polar residues" evidence="10">
    <location>
        <begin position="1269"/>
        <end position="1278"/>
    </location>
</feature>
<dbReference type="GO" id="GO:0045202">
    <property type="term" value="C:synapse"/>
    <property type="evidence" value="ECO:0007669"/>
    <property type="project" value="TreeGrafter"/>
</dbReference>
<feature type="compositionally biased region" description="Polar residues" evidence="10">
    <location>
        <begin position="5959"/>
        <end position="5996"/>
    </location>
</feature>
<feature type="compositionally biased region" description="Polar residues" evidence="10">
    <location>
        <begin position="4309"/>
        <end position="4365"/>
    </location>
</feature>
<dbReference type="PROSITE" id="PS00010">
    <property type="entry name" value="ASX_HYDROXYL"/>
    <property type="match status" value="1"/>
</dbReference>
<organism evidence="14 15">
    <name type="scientific">Gymnodraco acuticeps</name>
    <name type="common">Antarctic dragonfish</name>
    <dbReference type="NCBI Taxonomy" id="8218"/>
    <lineage>
        <taxon>Eukaryota</taxon>
        <taxon>Metazoa</taxon>
        <taxon>Chordata</taxon>
        <taxon>Craniata</taxon>
        <taxon>Vertebrata</taxon>
        <taxon>Euteleostomi</taxon>
        <taxon>Actinopterygii</taxon>
        <taxon>Neopterygii</taxon>
        <taxon>Teleostei</taxon>
        <taxon>Neoteleostei</taxon>
        <taxon>Acanthomorphata</taxon>
        <taxon>Eupercaria</taxon>
        <taxon>Perciformes</taxon>
        <taxon>Notothenioidei</taxon>
        <taxon>Bathydraconidae</taxon>
        <taxon>Gymnodraco</taxon>
    </lineage>
</organism>
<feature type="compositionally biased region" description="Polar residues" evidence="10">
    <location>
        <begin position="1824"/>
        <end position="1844"/>
    </location>
</feature>
<dbReference type="PROSITE" id="PS50923">
    <property type="entry name" value="SUSHI"/>
    <property type="match status" value="1"/>
</dbReference>
<feature type="compositionally biased region" description="Polar residues" evidence="10">
    <location>
        <begin position="2949"/>
        <end position="2973"/>
    </location>
</feature>
<feature type="compositionally biased region" description="Polar residues" evidence="10">
    <location>
        <begin position="3971"/>
        <end position="3989"/>
    </location>
</feature>
<feature type="compositionally biased region" description="Polar residues" evidence="10">
    <location>
        <begin position="5922"/>
        <end position="5941"/>
    </location>
</feature>
<feature type="region of interest" description="Disordered" evidence="10">
    <location>
        <begin position="464"/>
        <end position="511"/>
    </location>
</feature>
<feature type="region of interest" description="Disordered" evidence="10">
    <location>
        <begin position="5547"/>
        <end position="5574"/>
    </location>
</feature>
<feature type="compositionally biased region" description="Low complexity" evidence="10">
    <location>
        <begin position="6031"/>
        <end position="6042"/>
    </location>
</feature>
<feature type="compositionally biased region" description="Low complexity" evidence="10">
    <location>
        <begin position="2673"/>
        <end position="2702"/>
    </location>
</feature>
<feature type="region of interest" description="Disordered" evidence="10">
    <location>
        <begin position="3423"/>
        <end position="3447"/>
    </location>
</feature>
<feature type="region of interest" description="Disordered" evidence="10">
    <location>
        <begin position="96"/>
        <end position="115"/>
    </location>
</feature>
<feature type="region of interest" description="Disordered" evidence="10">
    <location>
        <begin position="124"/>
        <end position="172"/>
    </location>
</feature>
<keyword evidence="5" id="KW-0677">Repeat</keyword>
<feature type="compositionally biased region" description="Polar residues" evidence="10">
    <location>
        <begin position="4686"/>
        <end position="4700"/>
    </location>
</feature>
<evidence type="ECO:0000256" key="1">
    <source>
        <dbReference type="ARBA" id="ARBA00004613"/>
    </source>
</evidence>
<feature type="disulfide bond" evidence="9">
    <location>
        <begin position="6827"/>
        <end position="6870"/>
    </location>
</feature>
<evidence type="ECO:0000256" key="10">
    <source>
        <dbReference type="SAM" id="MobiDB-lite"/>
    </source>
</evidence>
<feature type="compositionally biased region" description="Polar residues" evidence="10">
    <location>
        <begin position="5565"/>
        <end position="5574"/>
    </location>
</feature>
<feature type="compositionally biased region" description="Low complexity" evidence="10">
    <location>
        <begin position="4201"/>
        <end position="4215"/>
    </location>
</feature>
<dbReference type="InterPro" id="IPR001881">
    <property type="entry name" value="EGF-like_Ca-bd_dom"/>
</dbReference>
<feature type="compositionally biased region" description="Polar residues" evidence="10">
    <location>
        <begin position="1243"/>
        <end position="1261"/>
    </location>
</feature>
<feature type="domain" description="EGF-like" evidence="11">
    <location>
        <begin position="6620"/>
        <end position="6656"/>
    </location>
</feature>
<feature type="compositionally biased region" description="Polar residues" evidence="10">
    <location>
        <begin position="1575"/>
        <end position="1594"/>
    </location>
</feature>
<dbReference type="GO" id="GO:0072534">
    <property type="term" value="C:perineuronal net"/>
    <property type="evidence" value="ECO:0007669"/>
    <property type="project" value="TreeGrafter"/>
</dbReference>
<dbReference type="InterPro" id="IPR035976">
    <property type="entry name" value="Sushi/SCR/CCP_sf"/>
</dbReference>
<dbReference type="InterPro" id="IPR000436">
    <property type="entry name" value="Sushi_SCR_CCP_dom"/>
</dbReference>
<feature type="region of interest" description="Disordered" evidence="10">
    <location>
        <begin position="2140"/>
        <end position="2159"/>
    </location>
</feature>
<feature type="compositionally biased region" description="Polar residues" evidence="10">
    <location>
        <begin position="2143"/>
        <end position="2159"/>
    </location>
</feature>
<evidence type="ECO:0000313" key="14">
    <source>
        <dbReference type="Proteomes" id="UP000515161"/>
    </source>
</evidence>
<feature type="compositionally biased region" description="Polar residues" evidence="10">
    <location>
        <begin position="3011"/>
        <end position="3035"/>
    </location>
</feature>
<feature type="compositionally biased region" description="Polar residues" evidence="10">
    <location>
        <begin position="464"/>
        <end position="499"/>
    </location>
</feature>
<feature type="compositionally biased region" description="Polar residues" evidence="10">
    <location>
        <begin position="124"/>
        <end position="161"/>
    </location>
</feature>
<keyword evidence="9" id="KW-0768">Sushi</keyword>
<feature type="disulfide bond" evidence="8">
    <location>
        <begin position="6684"/>
        <end position="6693"/>
    </location>
</feature>
<dbReference type="InterPro" id="IPR016186">
    <property type="entry name" value="C-type_lectin-like/link_sf"/>
</dbReference>